<sequence length="72" mass="8038">MSKHALKKTEHEERVLRRAARPAAATPDGRLRLSATRAATLIRTAPSRYHPPPPTSLRATCDRRAIFPPKTN</sequence>
<reference evidence="2 3" key="1">
    <citation type="submission" date="2023-11" db="EMBL/GenBank/DDBJ databases">
        <authorList>
            <person name="Hedman E."/>
            <person name="Englund M."/>
            <person name="Stromberg M."/>
            <person name="Nyberg Akerstrom W."/>
            <person name="Nylinder S."/>
            <person name="Jareborg N."/>
            <person name="Kallberg Y."/>
            <person name="Kronander E."/>
        </authorList>
    </citation>
    <scope>NUCLEOTIDE SEQUENCE [LARGE SCALE GENOMIC DNA]</scope>
</reference>
<evidence type="ECO:0000313" key="2">
    <source>
        <dbReference type="EMBL" id="CAK1583399.1"/>
    </source>
</evidence>
<dbReference type="AlphaFoldDB" id="A0AAV1KM83"/>
<keyword evidence="3" id="KW-1185">Reference proteome</keyword>
<dbReference type="Proteomes" id="UP001314205">
    <property type="component" value="Unassembled WGS sequence"/>
</dbReference>
<feature type="compositionally biased region" description="Basic and acidic residues" evidence="1">
    <location>
        <begin position="7"/>
        <end position="16"/>
    </location>
</feature>
<feature type="region of interest" description="Disordered" evidence="1">
    <location>
        <begin position="1"/>
        <end position="28"/>
    </location>
</feature>
<name>A0AAV1KM83_9NEOP</name>
<evidence type="ECO:0000313" key="3">
    <source>
        <dbReference type="Proteomes" id="UP001314205"/>
    </source>
</evidence>
<comment type="caution">
    <text evidence="2">The sequence shown here is derived from an EMBL/GenBank/DDBJ whole genome shotgun (WGS) entry which is preliminary data.</text>
</comment>
<accession>A0AAV1KM83</accession>
<protein>
    <submittedName>
        <fullName evidence="2">Uncharacterized protein</fullName>
    </submittedName>
</protein>
<proteinExistence type="predicted"/>
<evidence type="ECO:0000256" key="1">
    <source>
        <dbReference type="SAM" id="MobiDB-lite"/>
    </source>
</evidence>
<organism evidence="2 3">
    <name type="scientific">Parnassius mnemosyne</name>
    <name type="common">clouded apollo</name>
    <dbReference type="NCBI Taxonomy" id="213953"/>
    <lineage>
        <taxon>Eukaryota</taxon>
        <taxon>Metazoa</taxon>
        <taxon>Ecdysozoa</taxon>
        <taxon>Arthropoda</taxon>
        <taxon>Hexapoda</taxon>
        <taxon>Insecta</taxon>
        <taxon>Pterygota</taxon>
        <taxon>Neoptera</taxon>
        <taxon>Endopterygota</taxon>
        <taxon>Lepidoptera</taxon>
        <taxon>Glossata</taxon>
        <taxon>Ditrysia</taxon>
        <taxon>Papilionoidea</taxon>
        <taxon>Papilionidae</taxon>
        <taxon>Parnassiinae</taxon>
        <taxon>Parnassini</taxon>
        <taxon>Parnassius</taxon>
        <taxon>Driopa</taxon>
    </lineage>
</organism>
<gene>
    <name evidence="2" type="ORF">PARMNEM_LOCUS4796</name>
</gene>
<dbReference type="EMBL" id="CAVLGL010000057">
    <property type="protein sequence ID" value="CAK1583399.1"/>
    <property type="molecule type" value="Genomic_DNA"/>
</dbReference>